<dbReference type="AlphaFoldDB" id="A0A915KRH2"/>
<dbReference type="WBParaSite" id="nRc.2.0.1.t40690-RA">
    <property type="protein sequence ID" value="nRc.2.0.1.t40690-RA"/>
    <property type="gene ID" value="nRc.2.0.1.g40690"/>
</dbReference>
<proteinExistence type="predicted"/>
<reference evidence="2" key="1">
    <citation type="submission" date="2022-11" db="UniProtKB">
        <authorList>
            <consortium name="WormBaseParasite"/>
        </authorList>
    </citation>
    <scope>IDENTIFICATION</scope>
</reference>
<organism evidence="1 2">
    <name type="scientific">Romanomermis culicivorax</name>
    <name type="common">Nematode worm</name>
    <dbReference type="NCBI Taxonomy" id="13658"/>
    <lineage>
        <taxon>Eukaryota</taxon>
        <taxon>Metazoa</taxon>
        <taxon>Ecdysozoa</taxon>
        <taxon>Nematoda</taxon>
        <taxon>Enoplea</taxon>
        <taxon>Dorylaimia</taxon>
        <taxon>Mermithida</taxon>
        <taxon>Mermithoidea</taxon>
        <taxon>Mermithidae</taxon>
        <taxon>Romanomermis</taxon>
    </lineage>
</organism>
<evidence type="ECO:0000313" key="1">
    <source>
        <dbReference type="Proteomes" id="UP000887565"/>
    </source>
</evidence>
<name>A0A915KRH2_ROMCU</name>
<keyword evidence="1" id="KW-1185">Reference proteome</keyword>
<sequence>MIKSDLKGISPLTQRLLAIDTYWKLEGMQENLIRDKQLCHFRTLCSIQDRMISVLHKLEEAWRLFEDITRYLGALEATLDQQEQMQPSDVYLNQKDRRMLDWHFANLEFANAATLDQLSLKNWDQDDVHEFGGFHSIVESTRKLLIIVND</sequence>
<dbReference type="Proteomes" id="UP000887565">
    <property type="component" value="Unplaced"/>
</dbReference>
<protein>
    <submittedName>
        <fullName evidence="2">Amine oxidase domain-containing protein</fullName>
    </submittedName>
</protein>
<evidence type="ECO:0000313" key="2">
    <source>
        <dbReference type="WBParaSite" id="nRc.2.0.1.t40690-RA"/>
    </source>
</evidence>
<accession>A0A915KRH2</accession>